<dbReference type="Gene3D" id="3.90.1300.10">
    <property type="entry name" value="Amidase signature (AS) domain"/>
    <property type="match status" value="1"/>
</dbReference>
<keyword evidence="2" id="KW-0378">Hydrolase</keyword>
<evidence type="ECO:0000313" key="3">
    <source>
        <dbReference type="Proteomes" id="UP000564806"/>
    </source>
</evidence>
<evidence type="ECO:0000259" key="1">
    <source>
        <dbReference type="Pfam" id="PF01425"/>
    </source>
</evidence>
<evidence type="ECO:0000313" key="2">
    <source>
        <dbReference type="EMBL" id="NUU61511.1"/>
    </source>
</evidence>
<dbReference type="EMBL" id="JABWCS010000209">
    <property type="protein sequence ID" value="NUU61511.1"/>
    <property type="molecule type" value="Genomic_DNA"/>
</dbReference>
<sequence>MDNHLEEWIIEADITSMQAEMTAGRVTSEDLVNIYLERIRKYDPVLRSVLELNPQAIDIARTLDHERKDKGPRGPLHGIPVLLKDNIDTHDDMHTSAGSLALAESIAPEDSYVAARLRAAGAVFLGKTNMTEWANFMSPTMWAGYSARGGLVLNPYGPGELFIGGSSSGSAAAVAANLGAAAIGTETSGSIIGPAGRNCLVGLKPTVGLIPSSGIIPITYSQDCAGPMTRTVTDTAILLGALTVEDKLQDYRPYLNREALKQARIGIPRFYYQDLDEARLAIIEEAISQLKAQGAVIVDPVHLPCEDMEWDGNVMRYEFKAALNSYLGKLPDDVPVHSLSEVIAYNEQYGEAALKYGQDTLIWSEETSGTLTEEVYLEGRRKDLHMSREQGIDHALQSHQLDALLFLDDEGGADIAARAGYPSITVPGGFAATGVIAPGGYTTKGHQGITFVGTAFSEPVLLGLAYAYEQASVHRVAPKLD</sequence>
<dbReference type="PANTHER" id="PTHR42678">
    <property type="entry name" value="AMIDASE"/>
    <property type="match status" value="1"/>
</dbReference>
<dbReference type="InterPro" id="IPR023631">
    <property type="entry name" value="Amidase_dom"/>
</dbReference>
<feature type="domain" description="Amidase" evidence="1">
    <location>
        <begin position="30"/>
        <end position="345"/>
    </location>
</feature>
<organism evidence="2 3">
    <name type="scientific">Paenibacillus agri</name>
    <dbReference type="NCBI Taxonomy" id="2744309"/>
    <lineage>
        <taxon>Bacteria</taxon>
        <taxon>Bacillati</taxon>
        <taxon>Bacillota</taxon>
        <taxon>Bacilli</taxon>
        <taxon>Bacillales</taxon>
        <taxon>Paenibacillaceae</taxon>
        <taxon>Paenibacillus</taxon>
    </lineage>
</organism>
<dbReference type="GO" id="GO:0004040">
    <property type="term" value="F:amidase activity"/>
    <property type="evidence" value="ECO:0007669"/>
    <property type="project" value="UniProtKB-EC"/>
</dbReference>
<comment type="caution">
    <text evidence="2">The sequence shown here is derived from an EMBL/GenBank/DDBJ whole genome shotgun (WGS) entry which is preliminary data.</text>
</comment>
<dbReference type="NCBIfam" id="NF005300">
    <property type="entry name" value="PRK06828.1"/>
    <property type="match status" value="1"/>
</dbReference>
<dbReference type="Pfam" id="PF01425">
    <property type="entry name" value="Amidase"/>
    <property type="match status" value="1"/>
</dbReference>
<dbReference type="InterPro" id="IPR036928">
    <property type="entry name" value="AS_sf"/>
</dbReference>
<accession>A0A850EUA1</accession>
<dbReference type="SUPFAM" id="SSF75304">
    <property type="entry name" value="Amidase signature (AS) enzymes"/>
    <property type="match status" value="1"/>
</dbReference>
<dbReference type="PANTHER" id="PTHR42678:SF34">
    <property type="entry name" value="OS04G0183300 PROTEIN"/>
    <property type="match status" value="1"/>
</dbReference>
<dbReference type="RefSeq" id="WP_175372032.1">
    <property type="nucleotide sequence ID" value="NZ_JABWCS010000209.1"/>
</dbReference>
<reference evidence="2" key="1">
    <citation type="submission" date="2020-06" db="EMBL/GenBank/DDBJ databases">
        <title>Paenibacillus sp. nov., isolated from soil.</title>
        <authorList>
            <person name="Seo Y.L."/>
        </authorList>
    </citation>
    <scope>NUCLEOTIDE SEQUENCE [LARGE SCALE GENOMIC DNA]</scope>
    <source>
        <strain evidence="2">JW14</strain>
    </source>
</reference>
<name>A0A850EUA1_9BACL</name>
<dbReference type="Proteomes" id="UP000564806">
    <property type="component" value="Unassembled WGS sequence"/>
</dbReference>
<dbReference type="AlphaFoldDB" id="A0A850EUA1"/>
<protein>
    <submittedName>
        <fullName evidence="2">Amidase</fullName>
        <ecNumber evidence="2">3.5.1.4</ecNumber>
    </submittedName>
</protein>
<gene>
    <name evidence="2" type="ORF">HPT30_14305</name>
</gene>
<keyword evidence="3" id="KW-1185">Reference proteome</keyword>
<dbReference type="EC" id="3.5.1.4" evidence="2"/>
<proteinExistence type="predicted"/>